<protein>
    <recommendedName>
        <fullName evidence="2">non-specific serine/threonine protein kinase</fullName>
        <ecNumber evidence="2">2.7.11.1</ecNumber>
    </recommendedName>
</protein>
<dbReference type="PROSITE" id="PS00107">
    <property type="entry name" value="PROTEIN_KINASE_ATP"/>
    <property type="match status" value="1"/>
</dbReference>
<keyword evidence="11 17" id="KW-0067">ATP-binding</keyword>
<dbReference type="OrthoDB" id="40902at2759"/>
<evidence type="ECO:0000256" key="2">
    <source>
        <dbReference type="ARBA" id="ARBA00012513"/>
    </source>
</evidence>
<evidence type="ECO:0000256" key="13">
    <source>
        <dbReference type="ARBA" id="ARBA00023288"/>
    </source>
</evidence>
<dbReference type="PROSITE" id="PS00108">
    <property type="entry name" value="PROTEIN_KINASE_ST"/>
    <property type="match status" value="1"/>
</dbReference>
<accession>A0A8J5WMD6</accession>
<feature type="domain" description="EF-hand" evidence="20">
    <location>
        <begin position="412"/>
        <end position="447"/>
    </location>
</feature>
<keyword evidence="5" id="KW-0519">Myristate</keyword>
<dbReference type="EMBL" id="JAAALK010000080">
    <property type="protein sequence ID" value="KAG8092401.1"/>
    <property type="molecule type" value="Genomic_DNA"/>
</dbReference>
<evidence type="ECO:0000256" key="17">
    <source>
        <dbReference type="PROSITE-ProRule" id="PRU10141"/>
    </source>
</evidence>
<evidence type="ECO:0000256" key="6">
    <source>
        <dbReference type="ARBA" id="ARBA00022723"/>
    </source>
</evidence>
<evidence type="ECO:0000256" key="10">
    <source>
        <dbReference type="ARBA" id="ARBA00022837"/>
    </source>
</evidence>
<dbReference type="EC" id="2.7.11.1" evidence="2"/>
<name>A0A8J5WMD6_ZIZPA</name>
<keyword evidence="7" id="KW-0677">Repeat</keyword>
<keyword evidence="6" id="KW-0479">Metal-binding</keyword>
<comment type="similarity">
    <text evidence="14">Belongs to the protein kinase superfamily. Ser/Thr protein kinase family. CDPK subfamily.</text>
</comment>
<dbReference type="InterPro" id="IPR002048">
    <property type="entry name" value="EF_hand_dom"/>
</dbReference>
<evidence type="ECO:0000256" key="14">
    <source>
        <dbReference type="ARBA" id="ARBA00024334"/>
    </source>
</evidence>
<keyword evidence="13" id="KW-0449">Lipoprotein</keyword>
<gene>
    <name evidence="21" type="ORF">GUJ93_ZPchr0012g21572</name>
</gene>
<evidence type="ECO:0000256" key="18">
    <source>
        <dbReference type="SAM" id="MobiDB-lite"/>
    </source>
</evidence>
<evidence type="ECO:0000256" key="12">
    <source>
        <dbReference type="ARBA" id="ARBA00023136"/>
    </source>
</evidence>
<feature type="domain" description="EF-hand" evidence="20">
    <location>
        <begin position="483"/>
        <end position="516"/>
    </location>
</feature>
<dbReference type="GO" id="GO:0016020">
    <property type="term" value="C:membrane"/>
    <property type="evidence" value="ECO:0007669"/>
    <property type="project" value="UniProtKB-SubCell"/>
</dbReference>
<organism evidence="21 22">
    <name type="scientific">Zizania palustris</name>
    <name type="common">Northern wild rice</name>
    <dbReference type="NCBI Taxonomy" id="103762"/>
    <lineage>
        <taxon>Eukaryota</taxon>
        <taxon>Viridiplantae</taxon>
        <taxon>Streptophyta</taxon>
        <taxon>Embryophyta</taxon>
        <taxon>Tracheophyta</taxon>
        <taxon>Spermatophyta</taxon>
        <taxon>Magnoliopsida</taxon>
        <taxon>Liliopsida</taxon>
        <taxon>Poales</taxon>
        <taxon>Poaceae</taxon>
        <taxon>BOP clade</taxon>
        <taxon>Oryzoideae</taxon>
        <taxon>Oryzeae</taxon>
        <taxon>Zizaniinae</taxon>
        <taxon>Zizania</taxon>
    </lineage>
</organism>
<dbReference type="SMART" id="SM00220">
    <property type="entry name" value="S_TKc"/>
    <property type="match status" value="1"/>
</dbReference>
<evidence type="ECO:0000259" key="19">
    <source>
        <dbReference type="PROSITE" id="PS50011"/>
    </source>
</evidence>
<dbReference type="SMART" id="SM00054">
    <property type="entry name" value="EFh"/>
    <property type="match status" value="3"/>
</dbReference>
<feature type="binding site" evidence="17">
    <location>
        <position position="144"/>
    </location>
    <ligand>
        <name>ATP</name>
        <dbReference type="ChEBI" id="CHEBI:30616"/>
    </ligand>
</feature>
<proteinExistence type="inferred from homology"/>
<comment type="subcellular location">
    <subcellularLocation>
        <location evidence="1">Membrane</location>
        <topology evidence="1">Lipid-anchor</topology>
    </subcellularLocation>
</comment>
<keyword evidence="22" id="KW-1185">Reference proteome</keyword>
<dbReference type="Pfam" id="PF13499">
    <property type="entry name" value="EF-hand_7"/>
    <property type="match status" value="2"/>
</dbReference>
<evidence type="ECO:0000256" key="16">
    <source>
        <dbReference type="ARBA" id="ARBA00048679"/>
    </source>
</evidence>
<evidence type="ECO:0000313" key="22">
    <source>
        <dbReference type="Proteomes" id="UP000729402"/>
    </source>
</evidence>
<evidence type="ECO:0000256" key="1">
    <source>
        <dbReference type="ARBA" id="ARBA00004635"/>
    </source>
</evidence>
<dbReference type="InterPro" id="IPR050205">
    <property type="entry name" value="CDPK_Ser/Thr_kinases"/>
</dbReference>
<keyword evidence="4" id="KW-0808">Transferase</keyword>
<evidence type="ECO:0000256" key="11">
    <source>
        <dbReference type="ARBA" id="ARBA00022840"/>
    </source>
</evidence>
<keyword evidence="9" id="KW-0418">Kinase</keyword>
<dbReference type="FunFam" id="1.10.238.10:FF:000003">
    <property type="entry name" value="Calmodulin A"/>
    <property type="match status" value="1"/>
</dbReference>
<dbReference type="GO" id="GO:0005509">
    <property type="term" value="F:calcium ion binding"/>
    <property type="evidence" value="ECO:0007669"/>
    <property type="project" value="InterPro"/>
</dbReference>
<feature type="compositionally biased region" description="Basic and acidic residues" evidence="18">
    <location>
        <begin position="623"/>
        <end position="633"/>
    </location>
</feature>
<evidence type="ECO:0000256" key="3">
    <source>
        <dbReference type="ARBA" id="ARBA00022527"/>
    </source>
</evidence>
<evidence type="ECO:0000256" key="15">
    <source>
        <dbReference type="ARBA" id="ARBA00047899"/>
    </source>
</evidence>
<keyword evidence="8 17" id="KW-0547">Nucleotide-binding</keyword>
<reference evidence="21" key="1">
    <citation type="journal article" date="2021" name="bioRxiv">
        <title>Whole Genome Assembly and Annotation of Northern Wild Rice, Zizania palustris L., Supports a Whole Genome Duplication in the Zizania Genus.</title>
        <authorList>
            <person name="Haas M."/>
            <person name="Kono T."/>
            <person name="Macchietto M."/>
            <person name="Millas R."/>
            <person name="McGilp L."/>
            <person name="Shao M."/>
            <person name="Duquette J."/>
            <person name="Hirsch C.N."/>
            <person name="Kimball J."/>
        </authorList>
    </citation>
    <scope>NUCLEOTIDE SEQUENCE</scope>
    <source>
        <tissue evidence="21">Fresh leaf tissue</tissue>
    </source>
</reference>
<evidence type="ECO:0000259" key="20">
    <source>
        <dbReference type="PROSITE" id="PS50222"/>
    </source>
</evidence>
<comment type="catalytic activity">
    <reaction evidence="15">
        <text>L-threonyl-[protein] + ATP = O-phospho-L-threonyl-[protein] + ADP + H(+)</text>
        <dbReference type="Rhea" id="RHEA:46608"/>
        <dbReference type="Rhea" id="RHEA-COMP:11060"/>
        <dbReference type="Rhea" id="RHEA-COMP:11605"/>
        <dbReference type="ChEBI" id="CHEBI:15378"/>
        <dbReference type="ChEBI" id="CHEBI:30013"/>
        <dbReference type="ChEBI" id="CHEBI:30616"/>
        <dbReference type="ChEBI" id="CHEBI:61977"/>
        <dbReference type="ChEBI" id="CHEBI:456216"/>
        <dbReference type="EC" id="2.7.11.1"/>
    </reaction>
</comment>
<dbReference type="FunFam" id="3.30.200.20:FF:000004">
    <property type="entry name" value="Calcium-dependent protein kinase 1"/>
    <property type="match status" value="1"/>
</dbReference>
<dbReference type="PROSITE" id="PS50222">
    <property type="entry name" value="EF_HAND_2"/>
    <property type="match status" value="3"/>
</dbReference>
<dbReference type="PANTHER" id="PTHR24349">
    <property type="entry name" value="SERINE/THREONINE-PROTEIN KINASE"/>
    <property type="match status" value="1"/>
</dbReference>
<sequence length="672" mass="75646">MHGGVAHQLAARRHVVGDHAHMCMQLVLPPFSDRGWSSFRTYIFVGMGNSCQNGTYGNNYHNYNRYDDGNDTEDCYSGSSRQSLVGALRQGLSLKSISVLGVKTPDVRELYTLGRELGQGQFGTTYLCTEISTGCQYACKTVLKDKFRDVADIEDLRREIQIMHHLSGKKNIVTIKDAYEDEEAVHIVMELCAGGELFNKIQQQGHYSERKAAELIRIIVGIIATCHSHGVMHRDLKPENFLLLNTDDDLSVKAIDFGLSVFFKPGQVFTQLVGSPYYIAPEVLQKRYGSEADIWTAGVILYVLLSGVPPFRADTQKRIYDKVLEAHINFESDPWPRISDSAKDLIRKMLCPCPSERLKAHEVLKHPWICDNGVATDRALDPSVLSRLKQFSAMNRLKKLSLQVIVERLSEEEIVGLREMFKAMDTNNRGVVTFGELKEGLRRYSTVFKDTEISDLMEAADNDTTTINWEEFIAATVPLNKIEHEEHLMAAFTYFDKDGSGYITVDKLQKACMERNMEDTFLEEMILEVDQNNDGQIDYAEFVTMMQSNNFGLGWQTVENSLNVALMEAPQYLIAYSSRFPGQSETEAFGTMELDNPTATKKITRTVSAGSLNSQRSNPDVSPHSHDGHDRTAARSPIPWLQFDHWIVRVASVSRPVRLVSRGRVAAIGAEL</sequence>
<dbReference type="CDD" id="cd05117">
    <property type="entry name" value="STKc_CAMK"/>
    <property type="match status" value="1"/>
</dbReference>
<evidence type="ECO:0000313" key="21">
    <source>
        <dbReference type="EMBL" id="KAG8092401.1"/>
    </source>
</evidence>
<feature type="region of interest" description="Disordered" evidence="18">
    <location>
        <begin position="607"/>
        <end position="633"/>
    </location>
</feature>
<dbReference type="GO" id="GO:0005524">
    <property type="term" value="F:ATP binding"/>
    <property type="evidence" value="ECO:0007669"/>
    <property type="project" value="UniProtKB-UniRule"/>
</dbReference>
<feature type="compositionally biased region" description="Polar residues" evidence="18">
    <location>
        <begin position="607"/>
        <end position="620"/>
    </location>
</feature>
<dbReference type="Pfam" id="PF00069">
    <property type="entry name" value="Pkinase"/>
    <property type="match status" value="1"/>
</dbReference>
<comment type="catalytic activity">
    <reaction evidence="16">
        <text>L-seryl-[protein] + ATP = O-phospho-L-seryl-[protein] + ADP + H(+)</text>
        <dbReference type="Rhea" id="RHEA:17989"/>
        <dbReference type="Rhea" id="RHEA-COMP:9863"/>
        <dbReference type="Rhea" id="RHEA-COMP:11604"/>
        <dbReference type="ChEBI" id="CHEBI:15378"/>
        <dbReference type="ChEBI" id="CHEBI:29999"/>
        <dbReference type="ChEBI" id="CHEBI:30616"/>
        <dbReference type="ChEBI" id="CHEBI:83421"/>
        <dbReference type="ChEBI" id="CHEBI:456216"/>
        <dbReference type="EC" id="2.7.11.1"/>
    </reaction>
</comment>
<keyword evidence="12" id="KW-0472">Membrane</keyword>
<dbReference type="CDD" id="cd00051">
    <property type="entry name" value="EFh"/>
    <property type="match status" value="1"/>
</dbReference>
<evidence type="ECO:0000256" key="4">
    <source>
        <dbReference type="ARBA" id="ARBA00022679"/>
    </source>
</evidence>
<dbReference type="Proteomes" id="UP000729402">
    <property type="component" value="Unassembled WGS sequence"/>
</dbReference>
<evidence type="ECO:0000256" key="8">
    <source>
        <dbReference type="ARBA" id="ARBA00022741"/>
    </source>
</evidence>
<dbReference type="AlphaFoldDB" id="A0A8J5WMD6"/>
<keyword evidence="10" id="KW-0106">Calcium</keyword>
<dbReference type="InterPro" id="IPR000719">
    <property type="entry name" value="Prot_kinase_dom"/>
</dbReference>
<dbReference type="FunFam" id="1.10.510.10:FF:000249">
    <property type="entry name" value="Calcium-dependent protein kinase SK5"/>
    <property type="match status" value="1"/>
</dbReference>
<dbReference type="PROSITE" id="PS00018">
    <property type="entry name" value="EF_HAND_1"/>
    <property type="match status" value="1"/>
</dbReference>
<dbReference type="GO" id="GO:0004674">
    <property type="term" value="F:protein serine/threonine kinase activity"/>
    <property type="evidence" value="ECO:0007669"/>
    <property type="project" value="UniProtKB-KW"/>
</dbReference>
<dbReference type="PROSITE" id="PS50011">
    <property type="entry name" value="PROTEIN_KINASE_DOM"/>
    <property type="match status" value="1"/>
</dbReference>
<evidence type="ECO:0000256" key="9">
    <source>
        <dbReference type="ARBA" id="ARBA00022777"/>
    </source>
</evidence>
<feature type="domain" description="Protein kinase" evidence="19">
    <location>
        <begin position="111"/>
        <end position="369"/>
    </location>
</feature>
<comment type="caution">
    <text evidence="21">The sequence shown here is derived from an EMBL/GenBank/DDBJ whole genome shotgun (WGS) entry which is preliminary data.</text>
</comment>
<keyword evidence="3" id="KW-0723">Serine/threonine-protein kinase</keyword>
<dbReference type="InterPro" id="IPR008271">
    <property type="entry name" value="Ser/Thr_kinase_AS"/>
</dbReference>
<dbReference type="InterPro" id="IPR017441">
    <property type="entry name" value="Protein_kinase_ATP_BS"/>
</dbReference>
<evidence type="ECO:0000256" key="5">
    <source>
        <dbReference type="ARBA" id="ARBA00022707"/>
    </source>
</evidence>
<evidence type="ECO:0000256" key="7">
    <source>
        <dbReference type="ARBA" id="ARBA00022737"/>
    </source>
</evidence>
<reference evidence="21" key="2">
    <citation type="submission" date="2021-02" db="EMBL/GenBank/DDBJ databases">
        <authorList>
            <person name="Kimball J.A."/>
            <person name="Haas M.W."/>
            <person name="Macchietto M."/>
            <person name="Kono T."/>
            <person name="Duquette J."/>
            <person name="Shao M."/>
        </authorList>
    </citation>
    <scope>NUCLEOTIDE SEQUENCE</scope>
    <source>
        <tissue evidence="21">Fresh leaf tissue</tissue>
    </source>
</reference>
<feature type="domain" description="EF-hand" evidence="20">
    <location>
        <begin position="517"/>
        <end position="552"/>
    </location>
</feature>
<dbReference type="InterPro" id="IPR018247">
    <property type="entry name" value="EF_Hand_1_Ca_BS"/>
</dbReference>